<feature type="region of interest" description="Disordered" evidence="1">
    <location>
        <begin position="38"/>
        <end position="74"/>
    </location>
</feature>
<name>A0A084WRB2_ANOSI</name>
<proteinExistence type="predicted"/>
<evidence type="ECO:0000313" key="2">
    <source>
        <dbReference type="EMBL" id="KFB52756.1"/>
    </source>
</evidence>
<dbReference type="EnsemblMetazoa" id="ASIC021056-RA">
    <property type="protein sequence ID" value="ASIC021056-PA"/>
    <property type="gene ID" value="ASIC021056"/>
</dbReference>
<gene>
    <name evidence="2" type="ORF">ZHAS_00021056</name>
</gene>
<reference evidence="3" key="2">
    <citation type="submission" date="2020-05" db="UniProtKB">
        <authorList>
            <consortium name="EnsemblMetazoa"/>
        </authorList>
    </citation>
    <scope>IDENTIFICATION</scope>
</reference>
<dbReference type="AlphaFoldDB" id="A0A084WRB2"/>
<protein>
    <submittedName>
        <fullName evidence="2 3">Elongation factor P</fullName>
    </submittedName>
</protein>
<organism evidence="2">
    <name type="scientific">Anopheles sinensis</name>
    <name type="common">Mosquito</name>
    <dbReference type="NCBI Taxonomy" id="74873"/>
    <lineage>
        <taxon>Eukaryota</taxon>
        <taxon>Metazoa</taxon>
        <taxon>Ecdysozoa</taxon>
        <taxon>Arthropoda</taxon>
        <taxon>Hexapoda</taxon>
        <taxon>Insecta</taxon>
        <taxon>Pterygota</taxon>
        <taxon>Neoptera</taxon>
        <taxon>Endopterygota</taxon>
        <taxon>Diptera</taxon>
        <taxon>Nematocera</taxon>
        <taxon>Culicoidea</taxon>
        <taxon>Culicidae</taxon>
        <taxon>Anophelinae</taxon>
        <taxon>Anopheles</taxon>
    </lineage>
</organism>
<keyword evidence="4" id="KW-1185">Reference proteome</keyword>
<dbReference type="Proteomes" id="UP000030765">
    <property type="component" value="Unassembled WGS sequence"/>
</dbReference>
<keyword evidence="2" id="KW-0251">Elongation factor</keyword>
<dbReference type="GO" id="GO:0003746">
    <property type="term" value="F:translation elongation factor activity"/>
    <property type="evidence" value="ECO:0007669"/>
    <property type="project" value="UniProtKB-KW"/>
</dbReference>
<keyword evidence="2" id="KW-0648">Protein biosynthesis</keyword>
<accession>A0A084WRB2</accession>
<sequence>MCTAQEVALPGATVTCTPERWTLQSKYLQGGAHSAPVPGSNFLRTSISSSNTGSIEAGERGAAQQGHLRRTPQTLCDNRAEVAFSREVRAHNEVREGDNLLSAPVGSLVSFD</sequence>
<dbReference type="VEuPathDB" id="VectorBase:ASIC021056"/>
<reference evidence="2 4" key="1">
    <citation type="journal article" date="2014" name="BMC Genomics">
        <title>Genome sequence of Anopheles sinensis provides insight into genetics basis of mosquito competence for malaria parasites.</title>
        <authorList>
            <person name="Zhou D."/>
            <person name="Zhang D."/>
            <person name="Ding G."/>
            <person name="Shi L."/>
            <person name="Hou Q."/>
            <person name="Ye Y."/>
            <person name="Xu Y."/>
            <person name="Zhou H."/>
            <person name="Xiong C."/>
            <person name="Li S."/>
            <person name="Yu J."/>
            <person name="Hong S."/>
            <person name="Yu X."/>
            <person name="Zou P."/>
            <person name="Chen C."/>
            <person name="Chang X."/>
            <person name="Wang W."/>
            <person name="Lv Y."/>
            <person name="Sun Y."/>
            <person name="Ma L."/>
            <person name="Shen B."/>
            <person name="Zhu C."/>
        </authorList>
    </citation>
    <scope>NUCLEOTIDE SEQUENCE [LARGE SCALE GENOMIC DNA]</scope>
</reference>
<feature type="compositionally biased region" description="Polar residues" evidence="1">
    <location>
        <begin position="42"/>
        <end position="54"/>
    </location>
</feature>
<dbReference type="EMBL" id="ATLV01026009">
    <property type="status" value="NOT_ANNOTATED_CDS"/>
    <property type="molecule type" value="Genomic_DNA"/>
</dbReference>
<dbReference type="EMBL" id="KE525405">
    <property type="protein sequence ID" value="KFB52756.1"/>
    <property type="molecule type" value="Genomic_DNA"/>
</dbReference>
<evidence type="ECO:0000256" key="1">
    <source>
        <dbReference type="SAM" id="MobiDB-lite"/>
    </source>
</evidence>
<evidence type="ECO:0000313" key="3">
    <source>
        <dbReference type="EnsemblMetazoa" id="ASIC021056-PA"/>
    </source>
</evidence>
<evidence type="ECO:0000313" key="4">
    <source>
        <dbReference type="Proteomes" id="UP000030765"/>
    </source>
</evidence>